<sequence length="365" mass="41761">MSTNLTEGSSPSTPTALLLTPDSSQMVCTETVTFTEVVEGEEWGSFYSSFKAPALRNYMGLKKFSRTEAYKAFQMEDKVKTLLFDFADSFTGLVNILTDIIWRFTGDFMAPDLVCRVVRYLQVVLLYASTYVLVSLSIDRYHAIVYPMKFLQGEKQAKVLIGIAWSLSFLFSIPTLIIFGKRTLSNGEVQCWALWPDDSYWTPYMTIVAFLVYFIPLTIISVIYGIVIRTIWIKSKVQETVISNCSDGKLCTSYNRGLISKAKTKAIKYSLVIILAFICCWSPYFLFDILDNFNLLPDTKERFYASVIIQNLPALNSAINPLIYCIFSSSICFPCREQRSQDSRMTCRERTERHEMQILSKPEFI</sequence>
<gene>
    <name evidence="2" type="primary">Npsr1</name>
</gene>
<name>A0AC58LAH7_CASCN</name>
<dbReference type="RefSeq" id="XP_073914139.1">
    <property type="nucleotide sequence ID" value="XM_074058038.1"/>
</dbReference>
<evidence type="ECO:0000313" key="1">
    <source>
        <dbReference type="Proteomes" id="UP001732720"/>
    </source>
</evidence>
<dbReference type="Proteomes" id="UP001732720">
    <property type="component" value="Chromosome 2"/>
</dbReference>
<protein>
    <submittedName>
        <fullName evidence="2">Neuropeptide S receptor</fullName>
    </submittedName>
</protein>
<proteinExistence type="predicted"/>
<keyword evidence="1" id="KW-1185">Reference proteome</keyword>
<accession>A0AC58LAH7</accession>
<evidence type="ECO:0000313" key="2">
    <source>
        <dbReference type="RefSeq" id="XP_073914139.1"/>
    </source>
</evidence>
<reference evidence="2" key="1">
    <citation type="submission" date="2025-08" db="UniProtKB">
        <authorList>
            <consortium name="RefSeq"/>
        </authorList>
    </citation>
    <scope>IDENTIFICATION</scope>
</reference>
<keyword evidence="2" id="KW-0675">Receptor</keyword>
<organism evidence="1 2">
    <name type="scientific">Castor canadensis</name>
    <name type="common">American beaver</name>
    <dbReference type="NCBI Taxonomy" id="51338"/>
    <lineage>
        <taxon>Eukaryota</taxon>
        <taxon>Metazoa</taxon>
        <taxon>Chordata</taxon>
        <taxon>Craniata</taxon>
        <taxon>Vertebrata</taxon>
        <taxon>Euteleostomi</taxon>
        <taxon>Mammalia</taxon>
        <taxon>Eutheria</taxon>
        <taxon>Euarchontoglires</taxon>
        <taxon>Glires</taxon>
        <taxon>Rodentia</taxon>
        <taxon>Castorimorpha</taxon>
        <taxon>Castoridae</taxon>
        <taxon>Castor</taxon>
    </lineage>
</organism>